<evidence type="ECO:0000313" key="1">
    <source>
        <dbReference type="EMBL" id="GFT23618.1"/>
    </source>
</evidence>
<evidence type="ECO:0000313" key="2">
    <source>
        <dbReference type="Proteomes" id="UP000887013"/>
    </source>
</evidence>
<gene>
    <name evidence="1" type="ORF">NPIL_525421</name>
</gene>
<dbReference type="OrthoDB" id="6435962at2759"/>
<dbReference type="EMBL" id="BMAW01059929">
    <property type="protein sequence ID" value="GFT23618.1"/>
    <property type="molecule type" value="Genomic_DNA"/>
</dbReference>
<proteinExistence type="predicted"/>
<keyword evidence="2" id="KW-1185">Reference proteome</keyword>
<dbReference type="Proteomes" id="UP000887013">
    <property type="component" value="Unassembled WGS sequence"/>
</dbReference>
<comment type="caution">
    <text evidence="1">The sequence shown here is derived from an EMBL/GenBank/DDBJ whole genome shotgun (WGS) entry which is preliminary data.</text>
</comment>
<reference evidence="1" key="1">
    <citation type="submission" date="2020-08" db="EMBL/GenBank/DDBJ databases">
        <title>Multicomponent nature underlies the extraordinary mechanical properties of spider dragline silk.</title>
        <authorList>
            <person name="Kono N."/>
            <person name="Nakamura H."/>
            <person name="Mori M."/>
            <person name="Yoshida Y."/>
            <person name="Ohtoshi R."/>
            <person name="Malay A.D."/>
            <person name="Moran D.A.P."/>
            <person name="Tomita M."/>
            <person name="Numata K."/>
            <person name="Arakawa K."/>
        </authorList>
    </citation>
    <scope>NUCLEOTIDE SEQUENCE</scope>
</reference>
<dbReference type="AlphaFoldDB" id="A0A8X6TLK3"/>
<sequence>MSSALQNRNISIAEEITLLLGQELKQFISKVYGSITVAESEIQDKIKRWKKHVRAELITIVSELDKFLENEIAPIRSNETTSGITPADDGTEWHETPLGTLFSSTLLEQATEILRSEALSMLRFEIIPRCFQVSSAPTMNVLQHSETQNDLNSSILKWKRLQIKKFKVFVIDMEEDLKKILSSASNDGNENVWSEEENLDLILNSNESFLNTIVAGMKTNDVIENFWKLFIDKFFSSNACVRETGSTTQIVGNGPQPEMSPYVAGYGKWKHEARNRLRAVIFGFAQEFVAIMDNQTETRENARFSSSTLIAIQQFNQLKRDMMEESLKPPKAIESMNEVIGASRSCVKVMKEECLHQCRLYMRKSAVTFTKLLDRAQESVLKNGFTQKDLQAFRKSFKLYDEYDDEINM</sequence>
<organism evidence="1 2">
    <name type="scientific">Nephila pilipes</name>
    <name type="common">Giant wood spider</name>
    <name type="synonym">Nephila maculata</name>
    <dbReference type="NCBI Taxonomy" id="299642"/>
    <lineage>
        <taxon>Eukaryota</taxon>
        <taxon>Metazoa</taxon>
        <taxon>Ecdysozoa</taxon>
        <taxon>Arthropoda</taxon>
        <taxon>Chelicerata</taxon>
        <taxon>Arachnida</taxon>
        <taxon>Araneae</taxon>
        <taxon>Araneomorphae</taxon>
        <taxon>Entelegynae</taxon>
        <taxon>Araneoidea</taxon>
        <taxon>Nephilidae</taxon>
        <taxon>Nephila</taxon>
    </lineage>
</organism>
<name>A0A8X6TLK3_NEPPI</name>
<protein>
    <submittedName>
        <fullName evidence="1">Uncharacterized protein</fullName>
    </submittedName>
</protein>
<accession>A0A8X6TLK3</accession>